<dbReference type="OrthoDB" id="9797093at2"/>
<gene>
    <name evidence="1" type="ORF">FAZ97_01770</name>
</gene>
<organism evidence="1 2">
    <name type="scientific">Paraburkholderia acidiphila</name>
    <dbReference type="NCBI Taxonomy" id="2571747"/>
    <lineage>
        <taxon>Bacteria</taxon>
        <taxon>Pseudomonadati</taxon>
        <taxon>Pseudomonadota</taxon>
        <taxon>Betaproteobacteria</taxon>
        <taxon>Burkholderiales</taxon>
        <taxon>Burkholderiaceae</taxon>
        <taxon>Paraburkholderia</taxon>
    </lineage>
</organism>
<dbReference type="InterPro" id="IPR009241">
    <property type="entry name" value="HigB-like"/>
</dbReference>
<reference evidence="1 2" key="1">
    <citation type="submission" date="2019-12" db="EMBL/GenBank/DDBJ databases">
        <title>Paraburkholderia acidiphila 7Q-K02 sp. nov and Paraburkholderia acidisoli DHF22 sp. nov., two strains isolated from forest soil.</title>
        <authorList>
            <person name="Gao Z."/>
            <person name="Qiu L."/>
        </authorList>
    </citation>
    <scope>NUCLEOTIDE SEQUENCE [LARGE SCALE GENOMIC DNA]</scope>
    <source>
        <strain evidence="1 2">7Q-K02</strain>
    </source>
</reference>
<accession>A0A7Z2J855</accession>
<sequence>MSLRPYKILYNPAHAKPLEFCGSALADLRKFPEQLRQEAGQQLRRVQRGLDPNDWKPVNPVGRGAREIRIRDTSGAFRVIYVAHIRDAIHVLHYFQKKSGKTAFVDLSLAARRYRDALNKESKP</sequence>
<dbReference type="EMBL" id="CP046909">
    <property type="protein sequence ID" value="QGZ53735.1"/>
    <property type="molecule type" value="Genomic_DNA"/>
</dbReference>
<name>A0A7Z2J855_9BURK</name>
<dbReference type="AlphaFoldDB" id="A0A7Z2J855"/>
<dbReference type="KEGG" id="pacp:FAZ97_01770"/>
<evidence type="ECO:0000313" key="2">
    <source>
        <dbReference type="Proteomes" id="UP000434209"/>
    </source>
</evidence>
<evidence type="ECO:0000313" key="1">
    <source>
        <dbReference type="EMBL" id="QGZ53735.1"/>
    </source>
</evidence>
<proteinExistence type="predicted"/>
<keyword evidence="2" id="KW-1185">Reference proteome</keyword>
<dbReference type="Proteomes" id="UP000434209">
    <property type="component" value="Chromosome 1"/>
</dbReference>
<dbReference type="Pfam" id="PF05973">
    <property type="entry name" value="Gp49"/>
    <property type="match status" value="1"/>
</dbReference>
<protein>
    <submittedName>
        <fullName evidence="1">Type II toxin-antitoxin system RelE/ParE family toxin</fullName>
    </submittedName>
</protein>